<keyword evidence="2" id="KW-0812">Transmembrane</keyword>
<name>A0AAQ2C3V0_9MICO</name>
<feature type="transmembrane region" description="Helical" evidence="2">
    <location>
        <begin position="172"/>
        <end position="190"/>
    </location>
</feature>
<feature type="non-terminal residue" evidence="4">
    <location>
        <position position="734"/>
    </location>
</feature>
<feature type="compositionally biased region" description="Low complexity" evidence="1">
    <location>
        <begin position="1"/>
        <end position="11"/>
    </location>
</feature>
<evidence type="ECO:0000256" key="1">
    <source>
        <dbReference type="SAM" id="MobiDB-lite"/>
    </source>
</evidence>
<dbReference type="InterPro" id="IPR038765">
    <property type="entry name" value="Papain-like_cys_pep_sf"/>
</dbReference>
<dbReference type="PANTHER" id="PTHR42736">
    <property type="entry name" value="PROTEIN-GLUTAMINE GAMMA-GLUTAMYLTRANSFERASE"/>
    <property type="match status" value="1"/>
</dbReference>
<feature type="region of interest" description="Disordered" evidence="1">
    <location>
        <begin position="596"/>
        <end position="632"/>
    </location>
</feature>
<feature type="transmembrane region" description="Helical" evidence="2">
    <location>
        <begin position="89"/>
        <end position="113"/>
    </location>
</feature>
<keyword evidence="2" id="KW-0472">Membrane</keyword>
<dbReference type="SUPFAM" id="SSF54001">
    <property type="entry name" value="Cysteine proteinases"/>
    <property type="match status" value="1"/>
</dbReference>
<dbReference type="InterPro" id="IPR021878">
    <property type="entry name" value="TgpA_N"/>
</dbReference>
<dbReference type="Gene3D" id="3.10.620.30">
    <property type="match status" value="1"/>
</dbReference>
<reference evidence="4 5" key="1">
    <citation type="submission" date="2019-03" db="EMBL/GenBank/DDBJ databases">
        <title>Genomics of glacier-inhabiting Cryobacterium strains.</title>
        <authorList>
            <person name="Liu Q."/>
            <person name="Xin Y.-H."/>
        </authorList>
    </citation>
    <scope>NUCLEOTIDE SEQUENCE [LARGE SCALE GENOMIC DNA]</scope>
    <source>
        <strain evidence="5">TMT1-22</strain>
    </source>
</reference>
<feature type="compositionally biased region" description="Low complexity" evidence="1">
    <location>
        <begin position="724"/>
        <end position="734"/>
    </location>
</feature>
<feature type="transmembrane region" description="Helical" evidence="2">
    <location>
        <begin position="33"/>
        <end position="53"/>
    </location>
</feature>
<feature type="transmembrane region" description="Helical" evidence="2">
    <location>
        <begin position="59"/>
        <end position="77"/>
    </location>
</feature>
<dbReference type="PANTHER" id="PTHR42736:SF1">
    <property type="entry name" value="PROTEIN-GLUTAMINE GAMMA-GLUTAMYLTRANSFERASE"/>
    <property type="match status" value="1"/>
</dbReference>
<organism evidence="4 5">
    <name type="scientific">Cryobacterium shii</name>
    <dbReference type="NCBI Taxonomy" id="1259235"/>
    <lineage>
        <taxon>Bacteria</taxon>
        <taxon>Bacillati</taxon>
        <taxon>Actinomycetota</taxon>
        <taxon>Actinomycetes</taxon>
        <taxon>Micrococcales</taxon>
        <taxon>Microbacteriaceae</taxon>
        <taxon>Cryobacterium</taxon>
    </lineage>
</organism>
<accession>A0AAQ2C3V0</accession>
<feature type="transmembrane region" description="Helical" evidence="2">
    <location>
        <begin position="196"/>
        <end position="213"/>
    </location>
</feature>
<feature type="transmembrane region" description="Helical" evidence="2">
    <location>
        <begin position="639"/>
        <end position="659"/>
    </location>
</feature>
<feature type="region of interest" description="Disordered" evidence="1">
    <location>
        <begin position="709"/>
        <end position="734"/>
    </location>
</feature>
<feature type="region of interest" description="Disordered" evidence="1">
    <location>
        <begin position="1"/>
        <end position="25"/>
    </location>
</feature>
<proteinExistence type="predicted"/>
<dbReference type="Pfam" id="PF01841">
    <property type="entry name" value="Transglut_core"/>
    <property type="match status" value="1"/>
</dbReference>
<evidence type="ECO:0000259" key="3">
    <source>
        <dbReference type="SMART" id="SM00460"/>
    </source>
</evidence>
<evidence type="ECO:0000256" key="2">
    <source>
        <dbReference type="SAM" id="Phobius"/>
    </source>
</evidence>
<feature type="transmembrane region" description="Helical" evidence="2">
    <location>
        <begin position="245"/>
        <end position="269"/>
    </location>
</feature>
<gene>
    <name evidence="4" type="ORF">E3O49_16305</name>
</gene>
<sequence length="734" mass="76368">MTAPEARLPARAPGPAPAPLPARPSRRRASADWPLVIAVLVLLLIAQGALGPLLLGTGWWWLMAIVSSVVLLGSAGLRRLGLSAALMPLAGFGMLLAALTLVFGAGTGLLWLIPSLDTLDRFRELTVDGAISVERQGTPADAVPGILFLLCVGAGALAILAYALAVIARVPALAGLPALVPLLVPGLIRSGGAEPAALALAGAAYLVLLRVDVRMSGTRHAARPSAGPGAPRVFSPVRRRGPGPLWGALGVGGVALAAAMVLSVAIPAFPGNGVAGRPSSALLFGNGVSPMINLGEDLRRPTARPVLHYRTTATRAPYLRLLTLDEFSGRDWSSRLFPSNSANTVDKIALPPGLLNSVAVTETRTNIVVDGLSARWLPIPAPARSITGLAGAWYWNGSNGSITSPNDTTRGQEYTVIALNLAPTRDQLRGSGSDYPSSVQRSLRLPADSPPRIAETARQVTAGTDTAYDAALALQTYLRGEEFSYDTEAPAKAGFDGGGVDVVSTFLEVKTGYCVHFSSAMAVMARSIGIPARIAVGYQPGTLSASSSIAGTGRYSVDSHDLHAWPELYFAGVGWVPFEPTPGRGALPEYTRTMDAAQTPGGQGGTAGSARPGITDDPAATDPGARGGSADTRQEPVTVLRLILVLVGVIALLLLPAIGRVERRRQRRRRILAGRAGAAEAWQELTDLAVDHGIPVRATETPREFAARLRSLPGLAPPGERPGEPSGEPQRAPP</sequence>
<dbReference type="SMART" id="SM00460">
    <property type="entry name" value="TGc"/>
    <property type="match status" value="1"/>
</dbReference>
<evidence type="ECO:0000313" key="4">
    <source>
        <dbReference type="EMBL" id="TFC40986.1"/>
    </source>
</evidence>
<dbReference type="InterPro" id="IPR025403">
    <property type="entry name" value="TgpA-like_C"/>
</dbReference>
<dbReference type="Pfam" id="PF11992">
    <property type="entry name" value="TgpA_N"/>
    <property type="match status" value="1"/>
</dbReference>
<keyword evidence="5" id="KW-1185">Reference proteome</keyword>
<dbReference type="Pfam" id="PF13559">
    <property type="entry name" value="DUF4129"/>
    <property type="match status" value="1"/>
</dbReference>
<evidence type="ECO:0000313" key="5">
    <source>
        <dbReference type="Proteomes" id="UP000297403"/>
    </source>
</evidence>
<feature type="transmembrane region" description="Helical" evidence="2">
    <location>
        <begin position="142"/>
        <end position="165"/>
    </location>
</feature>
<dbReference type="RefSeq" id="WP_134451903.1">
    <property type="nucleotide sequence ID" value="NZ_SOFY01000089.1"/>
</dbReference>
<dbReference type="InterPro" id="IPR052901">
    <property type="entry name" value="Bact_TGase-like"/>
</dbReference>
<dbReference type="EMBL" id="SOFY01000089">
    <property type="protein sequence ID" value="TFC40986.1"/>
    <property type="molecule type" value="Genomic_DNA"/>
</dbReference>
<keyword evidence="2" id="KW-1133">Transmembrane helix</keyword>
<feature type="compositionally biased region" description="Pro residues" evidence="1">
    <location>
        <begin position="12"/>
        <end position="22"/>
    </location>
</feature>
<comment type="caution">
    <text evidence="4">The sequence shown here is derived from an EMBL/GenBank/DDBJ whole genome shotgun (WGS) entry which is preliminary data.</text>
</comment>
<dbReference type="AlphaFoldDB" id="A0AAQ2C3V0"/>
<dbReference type="InterPro" id="IPR002931">
    <property type="entry name" value="Transglutaminase-like"/>
</dbReference>
<protein>
    <submittedName>
        <fullName evidence="4">DUF4129 domain-containing protein</fullName>
    </submittedName>
</protein>
<feature type="domain" description="Transglutaminase-like" evidence="3">
    <location>
        <begin position="506"/>
        <end position="582"/>
    </location>
</feature>
<dbReference type="Proteomes" id="UP000297403">
    <property type="component" value="Unassembled WGS sequence"/>
</dbReference>